<evidence type="ECO:0000313" key="6">
    <source>
        <dbReference type="EMBL" id="MFC3712970.1"/>
    </source>
</evidence>
<dbReference type="Pfam" id="PF07732">
    <property type="entry name" value="Cu-oxidase_3"/>
    <property type="match status" value="1"/>
</dbReference>
<dbReference type="InterPro" id="IPR011707">
    <property type="entry name" value="Cu-oxidase-like_N"/>
</dbReference>
<gene>
    <name evidence="6" type="ORF">ACFOMD_10330</name>
</gene>
<proteinExistence type="predicted"/>
<reference evidence="7" key="1">
    <citation type="journal article" date="2019" name="Int. J. Syst. Evol. Microbiol.">
        <title>The Global Catalogue of Microorganisms (GCM) 10K type strain sequencing project: providing services to taxonomists for standard genome sequencing and annotation.</title>
        <authorList>
            <consortium name="The Broad Institute Genomics Platform"/>
            <consortium name="The Broad Institute Genome Sequencing Center for Infectious Disease"/>
            <person name="Wu L."/>
            <person name="Ma J."/>
        </authorList>
    </citation>
    <scope>NUCLEOTIDE SEQUENCE [LARGE SCALE GENOMIC DNA]</scope>
    <source>
        <strain evidence="7">KCTC 42644</strain>
    </source>
</reference>
<evidence type="ECO:0000259" key="5">
    <source>
        <dbReference type="Pfam" id="PF07732"/>
    </source>
</evidence>
<dbReference type="Pfam" id="PF07731">
    <property type="entry name" value="Cu-oxidase_2"/>
    <property type="match status" value="1"/>
</dbReference>
<dbReference type="InterPro" id="IPR011706">
    <property type="entry name" value="Cu-oxidase_C"/>
</dbReference>
<sequence length="469" mass="51677">MALGVGACAGVARKATDGPADVKLRIASHMLELAPGITYPTFAYDGQVPGPTLRLRRGRRTSFEIENHLLAPELVHWHGLTIPSDVDGAEEEGTPPVPPFGTYRFEMTPNPAGTHWYHTHMMGAKALMFGPYSGLFGFVIVEDGSDAGAYDQEVLVALHHWGSHWISGQELRPDDPKHGLEVGYRHGTMNGRLLGHGEPVRVRQGQRVLFRLLNASATEITWTALAGHRMKMVAMDGQPVPTQAMIDALMLGPGERADVLVEMNNPGRWILGAVKPQERAKGMGMIVEYAGAIGEAAWAPVKLAWDFRPFAHDGTLPPPDERILLRIDRIAGGPGGYNQWSLNGRTWPDTARLRLTRGNRYRLAFENRTTEGHPMHLHRHHFEVASYGGTPCAGLMKDTINIRPNSMTEVDFIASNPGPTLLHCHQAKHQDFGLMALMLYDGDVEPAFDPNAMHEAIEAAYCRSDRQQA</sequence>
<evidence type="ECO:0000256" key="2">
    <source>
        <dbReference type="ARBA" id="ARBA00023002"/>
    </source>
</evidence>
<dbReference type="EMBL" id="JBHRXV010000009">
    <property type="protein sequence ID" value="MFC3712970.1"/>
    <property type="molecule type" value="Genomic_DNA"/>
</dbReference>
<feature type="domain" description="Plastocyanin-like" evidence="3">
    <location>
        <begin position="186"/>
        <end position="273"/>
    </location>
</feature>
<dbReference type="InterPro" id="IPR002355">
    <property type="entry name" value="Cu_oxidase_Cu_BS"/>
</dbReference>
<dbReference type="InterPro" id="IPR008972">
    <property type="entry name" value="Cupredoxin"/>
</dbReference>
<feature type="domain" description="Plastocyanin-like" evidence="5">
    <location>
        <begin position="39"/>
        <end position="144"/>
    </location>
</feature>
<feature type="domain" description="Plastocyanin-like" evidence="4">
    <location>
        <begin position="337"/>
        <end position="440"/>
    </location>
</feature>
<protein>
    <submittedName>
        <fullName evidence="6">Multicopper oxidase family protein</fullName>
    </submittedName>
</protein>
<dbReference type="InterPro" id="IPR045087">
    <property type="entry name" value="Cu-oxidase_fam"/>
</dbReference>
<name>A0ABV7XBZ9_9SPHN</name>
<organism evidence="6 7">
    <name type="scientific">Sphingoaurantiacus capsulatus</name>
    <dbReference type="NCBI Taxonomy" id="1771310"/>
    <lineage>
        <taxon>Bacteria</taxon>
        <taxon>Pseudomonadati</taxon>
        <taxon>Pseudomonadota</taxon>
        <taxon>Alphaproteobacteria</taxon>
        <taxon>Sphingomonadales</taxon>
        <taxon>Sphingosinicellaceae</taxon>
        <taxon>Sphingoaurantiacus</taxon>
    </lineage>
</organism>
<comment type="caution">
    <text evidence="6">The sequence shown here is derived from an EMBL/GenBank/DDBJ whole genome shotgun (WGS) entry which is preliminary data.</text>
</comment>
<evidence type="ECO:0000256" key="1">
    <source>
        <dbReference type="ARBA" id="ARBA00022723"/>
    </source>
</evidence>
<evidence type="ECO:0000313" key="7">
    <source>
        <dbReference type="Proteomes" id="UP001595615"/>
    </source>
</evidence>
<dbReference type="Proteomes" id="UP001595615">
    <property type="component" value="Unassembled WGS sequence"/>
</dbReference>
<dbReference type="SUPFAM" id="SSF49503">
    <property type="entry name" value="Cupredoxins"/>
    <property type="match status" value="3"/>
</dbReference>
<dbReference type="Gene3D" id="2.60.40.420">
    <property type="entry name" value="Cupredoxins - blue copper proteins"/>
    <property type="match status" value="3"/>
</dbReference>
<dbReference type="Pfam" id="PF00394">
    <property type="entry name" value="Cu-oxidase"/>
    <property type="match status" value="1"/>
</dbReference>
<dbReference type="PANTHER" id="PTHR11709">
    <property type="entry name" value="MULTI-COPPER OXIDASE"/>
    <property type="match status" value="1"/>
</dbReference>
<dbReference type="RefSeq" id="WP_380860889.1">
    <property type="nucleotide sequence ID" value="NZ_JBHRXV010000009.1"/>
</dbReference>
<keyword evidence="2" id="KW-0560">Oxidoreductase</keyword>
<evidence type="ECO:0000259" key="4">
    <source>
        <dbReference type="Pfam" id="PF07731"/>
    </source>
</evidence>
<evidence type="ECO:0000259" key="3">
    <source>
        <dbReference type="Pfam" id="PF00394"/>
    </source>
</evidence>
<keyword evidence="7" id="KW-1185">Reference proteome</keyword>
<keyword evidence="1" id="KW-0479">Metal-binding</keyword>
<accession>A0ABV7XBZ9</accession>
<dbReference type="PROSITE" id="PS00080">
    <property type="entry name" value="MULTICOPPER_OXIDASE2"/>
    <property type="match status" value="1"/>
</dbReference>
<dbReference type="InterPro" id="IPR001117">
    <property type="entry name" value="Cu-oxidase_2nd"/>
</dbReference>